<proteinExistence type="predicted"/>
<dbReference type="Proteomes" id="UP000294927">
    <property type="component" value="Unassembled WGS sequence"/>
</dbReference>
<evidence type="ECO:0000313" key="2">
    <source>
        <dbReference type="Proteomes" id="UP000294927"/>
    </source>
</evidence>
<protein>
    <submittedName>
        <fullName evidence="1">Uncharacterized protein</fullName>
    </submittedName>
</protein>
<organism evidence="1 2">
    <name type="scientific">Actinophytocola oryzae</name>
    <dbReference type="NCBI Taxonomy" id="502181"/>
    <lineage>
        <taxon>Bacteria</taxon>
        <taxon>Bacillati</taxon>
        <taxon>Actinomycetota</taxon>
        <taxon>Actinomycetes</taxon>
        <taxon>Pseudonocardiales</taxon>
        <taxon>Pseudonocardiaceae</taxon>
    </lineage>
</organism>
<accession>A0A4R7VQP8</accession>
<sequence>MAGMHSQPAWEAVRSHLRAHRYELAAGFPPGLAGTPLLSRPAWVPPEPVPLSSVRISFTQAPPWDLPPASGDPAYPSYSAAMTAMDAPTVFENRPTWRLLDADLAGTASLVFGDGRYFDSIDTGEAAAHEYASALLAGTPTPLRDAVGDPTDLRGRPANLAVSALTRRGDDQFLLHWRDPAKVGHAGGLYQVVPVGVFQSSGPGDFDLWRFLLREYAEELLGEPEVTAPDYGTWPFAVAMTEALADGSVTADVLGLGVDPLTFATDLLVRVVVETAVFDEIFGSRVAVNDEGAVSMRPFTQDSIEGLPMQAAGAALVRLALAAGPAR</sequence>
<keyword evidence="2" id="KW-1185">Reference proteome</keyword>
<name>A0A4R7VQP8_9PSEU</name>
<evidence type="ECO:0000313" key="1">
    <source>
        <dbReference type="EMBL" id="TDV51952.1"/>
    </source>
</evidence>
<dbReference type="EMBL" id="SOCP01000005">
    <property type="protein sequence ID" value="TDV51952.1"/>
    <property type="molecule type" value="Genomic_DNA"/>
</dbReference>
<gene>
    <name evidence="1" type="ORF">CLV71_10581</name>
</gene>
<dbReference type="AlphaFoldDB" id="A0A4R7VQP8"/>
<comment type="caution">
    <text evidence="1">The sequence shown here is derived from an EMBL/GenBank/DDBJ whole genome shotgun (WGS) entry which is preliminary data.</text>
</comment>
<reference evidence="1 2" key="1">
    <citation type="submission" date="2019-03" db="EMBL/GenBank/DDBJ databases">
        <title>Genomic Encyclopedia of Archaeal and Bacterial Type Strains, Phase II (KMG-II): from individual species to whole genera.</title>
        <authorList>
            <person name="Goeker M."/>
        </authorList>
    </citation>
    <scope>NUCLEOTIDE SEQUENCE [LARGE SCALE GENOMIC DNA]</scope>
    <source>
        <strain evidence="1 2">DSM 45499</strain>
    </source>
</reference>